<name>A0A1C3YVZ9_9LACO</name>
<dbReference type="Proteomes" id="UP000199268">
    <property type="component" value="Unassembled WGS sequence"/>
</dbReference>
<keyword evidence="1" id="KW-0812">Transmembrane</keyword>
<protein>
    <submittedName>
        <fullName evidence="3">Uncharacterized protein YpmB</fullName>
    </submittedName>
</protein>
<organism evidence="3 4">
    <name type="scientific">Weissella bombi</name>
    <dbReference type="NCBI Taxonomy" id="1505725"/>
    <lineage>
        <taxon>Bacteria</taxon>
        <taxon>Bacillati</taxon>
        <taxon>Bacillota</taxon>
        <taxon>Bacilli</taxon>
        <taxon>Lactobacillales</taxon>
        <taxon>Lactobacillaceae</taxon>
        <taxon>Weissella</taxon>
    </lineage>
</organism>
<dbReference type="STRING" id="1505725.GA0061074_101167"/>
<dbReference type="RefSeq" id="WP_240005841.1">
    <property type="nucleotide sequence ID" value="NZ_BJEE01000002.1"/>
</dbReference>
<dbReference type="AlphaFoldDB" id="A0A1C3YVZ9"/>
<proteinExistence type="predicted"/>
<feature type="domain" description="Cell wall elongation regulator TseB-like" evidence="2">
    <location>
        <begin position="54"/>
        <end position="93"/>
    </location>
</feature>
<keyword evidence="1" id="KW-1133">Transmembrane helix</keyword>
<feature type="transmembrane region" description="Helical" evidence="1">
    <location>
        <begin position="20"/>
        <end position="38"/>
    </location>
</feature>
<reference evidence="4" key="1">
    <citation type="submission" date="2016-08" db="EMBL/GenBank/DDBJ databases">
        <authorList>
            <person name="Varghese N."/>
            <person name="Submissions Spin"/>
        </authorList>
    </citation>
    <scope>NUCLEOTIDE SEQUENCE [LARGE SCALE GENOMIC DNA]</scope>
    <source>
        <strain evidence="4">R-53094</strain>
    </source>
</reference>
<dbReference type="EMBL" id="FMAO01000001">
    <property type="protein sequence ID" value="SCB74265.1"/>
    <property type="molecule type" value="Genomic_DNA"/>
</dbReference>
<keyword evidence="4" id="KW-1185">Reference proteome</keyword>
<keyword evidence="1" id="KW-0472">Membrane</keyword>
<evidence type="ECO:0000256" key="1">
    <source>
        <dbReference type="SAM" id="Phobius"/>
    </source>
</evidence>
<dbReference type="Gene3D" id="3.10.450.40">
    <property type="match status" value="2"/>
</dbReference>
<gene>
    <name evidence="3" type="ORF">GA0061074_101167</name>
</gene>
<dbReference type="InterPro" id="IPR046350">
    <property type="entry name" value="Cystatin_sf"/>
</dbReference>
<dbReference type="InterPro" id="IPR041401">
    <property type="entry name" value="TseB-like_dom"/>
</dbReference>
<evidence type="ECO:0000313" key="4">
    <source>
        <dbReference type="Proteomes" id="UP000199268"/>
    </source>
</evidence>
<dbReference type="Pfam" id="PF17881">
    <property type="entry name" value="TseB"/>
    <property type="match status" value="1"/>
</dbReference>
<dbReference type="SUPFAM" id="SSF54403">
    <property type="entry name" value="Cystatin/monellin"/>
    <property type="match status" value="2"/>
</dbReference>
<sequence>MEMRMRSTIHGYRGKRLRHWLLGILIFLVIILIGVSILEKAQDPLDTAKERVTRIAKQSNKLSSVSKFYRISRQHTYYSAIGENKKHDQIGVIARGKSNKLTTINMADGLSEKDVRKSVNKQFNPKKITSIGLAIYEKVPVWQVTFLDKDDNLNFITYQFSDGKQVQTIRHL</sequence>
<evidence type="ECO:0000313" key="3">
    <source>
        <dbReference type="EMBL" id="SCB74265.1"/>
    </source>
</evidence>
<accession>A0A1C3YVZ9</accession>
<evidence type="ECO:0000259" key="2">
    <source>
        <dbReference type="Pfam" id="PF17881"/>
    </source>
</evidence>